<keyword evidence="4 9" id="KW-0349">Heme</keyword>
<dbReference type="OMA" id="GLNAMLK"/>
<evidence type="ECO:0000256" key="1">
    <source>
        <dbReference type="ARBA" id="ARBA00001971"/>
    </source>
</evidence>
<dbReference type="GO" id="GO:0020037">
    <property type="term" value="F:heme binding"/>
    <property type="evidence" value="ECO:0007669"/>
    <property type="project" value="InterPro"/>
</dbReference>
<dbReference type="eggNOG" id="KOG0157">
    <property type="taxonomic scope" value="Eukaryota"/>
</dbReference>
<evidence type="ECO:0000256" key="9">
    <source>
        <dbReference type="PIRSR" id="PIRSR602401-1"/>
    </source>
</evidence>
<dbReference type="InterPro" id="IPR036396">
    <property type="entry name" value="Cyt_P450_sf"/>
</dbReference>
<dbReference type="KEGG" id="adl:AURDEDRAFT_175275"/>
<dbReference type="GO" id="GO:0005506">
    <property type="term" value="F:iron ion binding"/>
    <property type="evidence" value="ECO:0007669"/>
    <property type="project" value="InterPro"/>
</dbReference>
<dbReference type="FunCoup" id="J0WS27">
    <property type="interactions" value="59"/>
</dbReference>
<name>J0WS27_AURST</name>
<dbReference type="PANTHER" id="PTHR24305">
    <property type="entry name" value="CYTOCHROME P450"/>
    <property type="match status" value="1"/>
</dbReference>
<evidence type="ECO:0000313" key="12">
    <source>
        <dbReference type="Proteomes" id="UP000006514"/>
    </source>
</evidence>
<comment type="cofactor">
    <cofactor evidence="1 9">
        <name>heme</name>
        <dbReference type="ChEBI" id="CHEBI:30413"/>
    </cofactor>
</comment>
<comment type="pathway">
    <text evidence="2">Secondary metabolite biosynthesis.</text>
</comment>
<dbReference type="EMBL" id="JH687884">
    <property type="protein sequence ID" value="EJD35626.1"/>
    <property type="molecule type" value="Genomic_DNA"/>
</dbReference>
<evidence type="ECO:0000256" key="8">
    <source>
        <dbReference type="ARBA" id="ARBA00023033"/>
    </source>
</evidence>
<dbReference type="OrthoDB" id="1470350at2759"/>
<dbReference type="AlphaFoldDB" id="J0WS27"/>
<dbReference type="Proteomes" id="UP000006514">
    <property type="component" value="Unassembled WGS sequence"/>
</dbReference>
<feature type="binding site" description="axial binding residue" evidence="9">
    <location>
        <position position="476"/>
    </location>
    <ligand>
        <name>heme</name>
        <dbReference type="ChEBI" id="CHEBI:30413"/>
    </ligand>
    <ligandPart>
        <name>Fe</name>
        <dbReference type="ChEBI" id="CHEBI:18248"/>
    </ligandPart>
</feature>
<keyword evidence="8 10" id="KW-0503">Monooxygenase</keyword>
<dbReference type="InParanoid" id="J0WS27"/>
<dbReference type="InterPro" id="IPR050121">
    <property type="entry name" value="Cytochrome_P450_monoxygenase"/>
</dbReference>
<gene>
    <name evidence="11" type="ORF">AURDEDRAFT_175275</name>
</gene>
<evidence type="ECO:0000313" key="11">
    <source>
        <dbReference type="EMBL" id="EJD35626.1"/>
    </source>
</evidence>
<dbReference type="InterPro" id="IPR002401">
    <property type="entry name" value="Cyt_P450_E_grp-I"/>
</dbReference>
<proteinExistence type="inferred from homology"/>
<comment type="similarity">
    <text evidence="3 10">Belongs to the cytochrome P450 family.</text>
</comment>
<evidence type="ECO:0000256" key="6">
    <source>
        <dbReference type="ARBA" id="ARBA00023002"/>
    </source>
</evidence>
<dbReference type="SUPFAM" id="SSF48264">
    <property type="entry name" value="Cytochrome P450"/>
    <property type="match status" value="1"/>
</dbReference>
<evidence type="ECO:0000256" key="5">
    <source>
        <dbReference type="ARBA" id="ARBA00022723"/>
    </source>
</evidence>
<protein>
    <submittedName>
        <fullName evidence="11">Cytochrome P450</fullName>
    </submittedName>
</protein>
<dbReference type="InterPro" id="IPR001128">
    <property type="entry name" value="Cyt_P450"/>
</dbReference>
<dbReference type="InterPro" id="IPR017972">
    <property type="entry name" value="Cyt_P450_CS"/>
</dbReference>
<dbReference type="GO" id="GO:0004497">
    <property type="term" value="F:monooxygenase activity"/>
    <property type="evidence" value="ECO:0007669"/>
    <property type="project" value="UniProtKB-KW"/>
</dbReference>
<keyword evidence="6 10" id="KW-0560">Oxidoreductase</keyword>
<sequence>MAVSYQLVGLGGLLLFFLARRWFDFRARAREIGPDLPGFRLVFTSIIPLPWKRWKGVSASAGWMWEQRFGIFKEFGCDMYSRVSAFPRVGSSVNIADPEVVREVTLSRSRFPKPVRLYRILSVYGPNIVASEFEEHKKFRKAVAPSFNERNNSLVWDETVKIVLGLFETPEWKGKASVAFDHVVDITLPIALFVIGAAGFGRQVSWEDDNSTPPGHKMPFKEALNITSVSLRVKVLLPRWATYLKSDWRRASLAFDELYVWFIDLSPSYLAEIKLTQLYMKEMIQDRRNTFEKGEHFDLFSGLLDCEDDPVDRLTDDELIGNVFIFLVAGHETTAHTLAFTFGLLALYQDEQEKLYQHIMSVTGPDGVIPGYEEMNRFTSSLAVFYETLRLYPPVTSIAKYSAEDTVLTTTATRPDGTHYAKQVAVPANTSIGISITGMHYNPRYWDKPNEFRPSRFLGDYPRDAFMPFSAGVRACIGRRFFETEGLAILTTLVSRYKITVKDKPEWVGLSIEEKREKLLQATPILSLTPKQVPLVFTRR</sequence>
<keyword evidence="12" id="KW-1185">Reference proteome</keyword>
<evidence type="ECO:0000256" key="10">
    <source>
        <dbReference type="RuleBase" id="RU000461"/>
    </source>
</evidence>
<reference evidence="12" key="1">
    <citation type="journal article" date="2012" name="Science">
        <title>The Paleozoic origin of enzymatic lignin decomposition reconstructed from 31 fungal genomes.</title>
        <authorList>
            <person name="Floudas D."/>
            <person name="Binder M."/>
            <person name="Riley R."/>
            <person name="Barry K."/>
            <person name="Blanchette R.A."/>
            <person name="Henrissat B."/>
            <person name="Martinez A.T."/>
            <person name="Otillar R."/>
            <person name="Spatafora J.W."/>
            <person name="Yadav J.S."/>
            <person name="Aerts A."/>
            <person name="Benoit I."/>
            <person name="Boyd A."/>
            <person name="Carlson A."/>
            <person name="Copeland A."/>
            <person name="Coutinho P.M."/>
            <person name="de Vries R.P."/>
            <person name="Ferreira P."/>
            <person name="Findley K."/>
            <person name="Foster B."/>
            <person name="Gaskell J."/>
            <person name="Glotzer D."/>
            <person name="Gorecki P."/>
            <person name="Heitman J."/>
            <person name="Hesse C."/>
            <person name="Hori C."/>
            <person name="Igarashi K."/>
            <person name="Jurgens J.A."/>
            <person name="Kallen N."/>
            <person name="Kersten P."/>
            <person name="Kohler A."/>
            <person name="Kuees U."/>
            <person name="Kumar T.K.A."/>
            <person name="Kuo A."/>
            <person name="LaButti K."/>
            <person name="Larrondo L.F."/>
            <person name="Lindquist E."/>
            <person name="Ling A."/>
            <person name="Lombard V."/>
            <person name="Lucas S."/>
            <person name="Lundell T."/>
            <person name="Martin R."/>
            <person name="McLaughlin D.J."/>
            <person name="Morgenstern I."/>
            <person name="Morin E."/>
            <person name="Murat C."/>
            <person name="Nagy L.G."/>
            <person name="Nolan M."/>
            <person name="Ohm R.A."/>
            <person name="Patyshakuliyeva A."/>
            <person name="Rokas A."/>
            <person name="Ruiz-Duenas F.J."/>
            <person name="Sabat G."/>
            <person name="Salamov A."/>
            <person name="Samejima M."/>
            <person name="Schmutz J."/>
            <person name="Slot J.C."/>
            <person name="St John F."/>
            <person name="Stenlid J."/>
            <person name="Sun H."/>
            <person name="Sun S."/>
            <person name="Syed K."/>
            <person name="Tsang A."/>
            <person name="Wiebenga A."/>
            <person name="Young D."/>
            <person name="Pisabarro A."/>
            <person name="Eastwood D.C."/>
            <person name="Martin F."/>
            <person name="Cullen D."/>
            <person name="Grigoriev I.V."/>
            <person name="Hibbett D.S."/>
        </authorList>
    </citation>
    <scope>NUCLEOTIDE SEQUENCE [LARGE SCALE GENOMIC DNA]</scope>
    <source>
        <strain evidence="12">TFB10046</strain>
    </source>
</reference>
<dbReference type="GO" id="GO:0016705">
    <property type="term" value="F:oxidoreductase activity, acting on paired donors, with incorporation or reduction of molecular oxygen"/>
    <property type="evidence" value="ECO:0007669"/>
    <property type="project" value="InterPro"/>
</dbReference>
<dbReference type="PRINTS" id="PR00463">
    <property type="entry name" value="EP450I"/>
</dbReference>
<dbReference type="PROSITE" id="PS00086">
    <property type="entry name" value="CYTOCHROME_P450"/>
    <property type="match status" value="1"/>
</dbReference>
<accession>J0WS27</accession>
<dbReference type="PANTHER" id="PTHR24305:SF166">
    <property type="entry name" value="CYTOCHROME P450 12A4, MITOCHONDRIAL-RELATED"/>
    <property type="match status" value="1"/>
</dbReference>
<organism evidence="11 12">
    <name type="scientific">Auricularia subglabra (strain TFB-10046 / SS5)</name>
    <name type="common">White-rot fungus</name>
    <name type="synonym">Auricularia delicata (strain TFB10046)</name>
    <dbReference type="NCBI Taxonomy" id="717982"/>
    <lineage>
        <taxon>Eukaryota</taxon>
        <taxon>Fungi</taxon>
        <taxon>Dikarya</taxon>
        <taxon>Basidiomycota</taxon>
        <taxon>Agaricomycotina</taxon>
        <taxon>Agaricomycetes</taxon>
        <taxon>Auriculariales</taxon>
        <taxon>Auriculariaceae</taxon>
        <taxon>Auricularia</taxon>
    </lineage>
</organism>
<evidence type="ECO:0000256" key="2">
    <source>
        <dbReference type="ARBA" id="ARBA00005179"/>
    </source>
</evidence>
<evidence type="ECO:0000256" key="4">
    <source>
        <dbReference type="ARBA" id="ARBA00022617"/>
    </source>
</evidence>
<evidence type="ECO:0000256" key="7">
    <source>
        <dbReference type="ARBA" id="ARBA00023004"/>
    </source>
</evidence>
<dbReference type="Pfam" id="PF00067">
    <property type="entry name" value="p450"/>
    <property type="match status" value="1"/>
</dbReference>
<dbReference type="Gene3D" id="1.10.630.10">
    <property type="entry name" value="Cytochrome P450"/>
    <property type="match status" value="1"/>
</dbReference>
<keyword evidence="5 9" id="KW-0479">Metal-binding</keyword>
<keyword evidence="7 9" id="KW-0408">Iron</keyword>
<evidence type="ECO:0000256" key="3">
    <source>
        <dbReference type="ARBA" id="ARBA00010617"/>
    </source>
</evidence>
<dbReference type="PRINTS" id="PR00385">
    <property type="entry name" value="P450"/>
</dbReference>